<feature type="transmembrane region" description="Helical" evidence="1">
    <location>
        <begin position="51"/>
        <end position="69"/>
    </location>
</feature>
<evidence type="ECO:0000313" key="3">
    <source>
        <dbReference type="Proteomes" id="UP001622731"/>
    </source>
</evidence>
<keyword evidence="3" id="KW-1185">Reference proteome</keyword>
<name>A0ABZ1LQM5_9ACTN</name>
<accession>A0ABZ1LQM5</accession>
<sequence length="107" mass="12055">MTRALFALRLRLLRNGPHNERAFSLVTGLILAALVIAGASLTTHGVIHEGWIAVALTVWGGMWLFGPLAQPRHDPSVISREWWRGYPLRSWRLARALSWTNCWASAR</sequence>
<evidence type="ECO:0008006" key="4">
    <source>
        <dbReference type="Google" id="ProtNLM"/>
    </source>
</evidence>
<dbReference type="Proteomes" id="UP001622731">
    <property type="component" value="Chromosome"/>
</dbReference>
<feature type="transmembrane region" description="Helical" evidence="1">
    <location>
        <begin position="21"/>
        <end position="39"/>
    </location>
</feature>
<dbReference type="EMBL" id="CP108200">
    <property type="protein sequence ID" value="WTR93349.1"/>
    <property type="molecule type" value="Genomic_DNA"/>
</dbReference>
<proteinExistence type="predicted"/>
<keyword evidence="1" id="KW-0472">Membrane</keyword>
<evidence type="ECO:0000313" key="2">
    <source>
        <dbReference type="EMBL" id="WTR93349.1"/>
    </source>
</evidence>
<keyword evidence="1" id="KW-1133">Transmembrane helix</keyword>
<dbReference type="RefSeq" id="WP_359548122.1">
    <property type="nucleotide sequence ID" value="NZ_CP108200.1"/>
</dbReference>
<keyword evidence="1" id="KW-0812">Transmembrane</keyword>
<evidence type="ECO:0000256" key="1">
    <source>
        <dbReference type="SAM" id="Phobius"/>
    </source>
</evidence>
<organism evidence="2 3">
    <name type="scientific">Streptomyces anthocyanicus</name>
    <dbReference type="NCBI Taxonomy" id="68174"/>
    <lineage>
        <taxon>Bacteria</taxon>
        <taxon>Bacillati</taxon>
        <taxon>Actinomycetota</taxon>
        <taxon>Actinomycetes</taxon>
        <taxon>Kitasatosporales</taxon>
        <taxon>Streptomycetaceae</taxon>
        <taxon>Streptomyces</taxon>
        <taxon>Streptomyces violaceoruber group</taxon>
    </lineage>
</organism>
<protein>
    <recommendedName>
        <fullName evidence="4">Integral membrane protein</fullName>
    </recommendedName>
</protein>
<reference evidence="2 3" key="1">
    <citation type="submission" date="2022-10" db="EMBL/GenBank/DDBJ databases">
        <title>The complete genomes of actinobacterial strains from the NBC collection.</title>
        <authorList>
            <person name="Joergensen T.S."/>
            <person name="Alvarez Arevalo M."/>
            <person name="Sterndorff E.B."/>
            <person name="Faurdal D."/>
            <person name="Vuksanovic O."/>
            <person name="Mourched A.-S."/>
            <person name="Charusanti P."/>
            <person name="Shaw S."/>
            <person name="Blin K."/>
            <person name="Weber T."/>
        </authorList>
    </citation>
    <scope>NUCLEOTIDE SEQUENCE [LARGE SCALE GENOMIC DNA]</scope>
    <source>
        <strain evidence="2 3">NBC_00116</strain>
    </source>
</reference>
<gene>
    <name evidence="2" type="ORF">OHB34_04150</name>
</gene>